<evidence type="ECO:0000259" key="4">
    <source>
        <dbReference type="SMART" id="SM01360"/>
    </source>
</evidence>
<sequence length="1854" mass="208369">MLLKKSFALIVLIMLALSCKKKVTETDNLFKFKDYISFTSSGLTSVMSPIEISLTEDVEGWEMGQEITDPIVSIKPHVQGKLMVANKHALLFTPDEPLQPATEYAVTVKLDDIYKDIPKDFKTYTFQFKTITPSFNIVTNNIQSYSKKWQYLEGVIKSADVISLDHAKQLVKASQNGNNLNIVFNEANEKSKVFDFKIDSINRLTDDSDIIVSWNGKSIEAENKGENKIIIPGVNNFTITKTDVIQSPEQHLLINFSDPLKKQQNFDGLVSIQNAKKPKYVVDGNVLKVYPGTKLVGNIQVDVFQGIKNIDGIKLKKPFSEIIGFEELKPQVRLISNGSILPNSEQLKFNFEAVNLSAVDVRVIKIFEDNILQFLQDNNMNSNNSHEIRKVGRRIAKKTIPLVSETENTGKWKAYSIDLSKFFKADPGAIYRVEVSFNKSYSLYDCNAVVNVNNVENGEDYYDEEYYEEDYGEETIEDEELREEAYWNNLNYNYRNYSYNWRERDNPCHSAYYNENRITSQNLIASNLGVIAKRGANNSYYFAVTNILNTNPEANATVSLYNFQQQKLEETTTDKDGLTTIDAEKHAAFAIVSKGNNVSYIKLHDGNSLSLSKFDVSGNRLQRGLKGYIYGERGVWRPGDTLHLTFMLNDKANNLPKQHPVKLEITDPNGKLVFKNVTTDNVNNFFNFTVPTSSEDKTGNYNAKVSVGGATFHKGLKIETVKPNRLKIKVDFENDVLSSTEPLKGNLDIKWLHGTPGKNLKAEIKAKFSSSHAGFKKYKGYIFNDPTRQFNTEEINVFEGKVNEQGQAKITNKIAVGKNAPGMLNVQFLVRAFENGGDFSLDAFTKQYAPYESFVGLRSPKGNAYGSYYTDENQSFDLVVVDAKGNPVKRNNLEVKVYKIEWRWWWNSSYDNLSSYVSSSYHRPYLNSKISTNANGKATLNINIPDGERGRYLIRIKDPVSGHATGRTAYFYKNWWQNSSSSNKDAAKMLVFSADKEKYNVGETAKITFQSGSEGRALVSIENGTEVLEHKWVKTKPGETTVDIPVTSEMAPNVFINISLLQPHAISANDLPIRLFGVIPIMVEDPKTKLEPELKMPETLSPKQEFKVTISEKNNKAMTYTIAMVEEGLLDLTRFKTPNAWSSFYAREALGVKTWDIFDDVIGAYSGSIDQVFAIGGDGSAASGKNKKANRFKPVVTFLGPFTLNAGDSKTHKIKMPNYIGSVRTMVIAGNNTTEAYGSTDKTVKVKKPLMVLASLPRKLSPGEKVTLPVTVFAMESKVKNVNISLKLSNGISVVGDKSKTLTFANPDEKMTYFELDVSKAKGFNTVEVIASGNGEKSTYKVELDVINPNPITSKPIDKTLEANASESIAFSTFGVYGTNSATLEFSTMPPMDFSRRLQYLIQYPHGCVEQTTSSVFPQLFLNDIFDLTHDKKQKIKSNIENGIKRLGHFQKPSGGLSYWMGENDSNDWGTSYAGHFMLEAEKKGFVLPLTFKSNWIKYQQQTARDWRPSYRSYNSDLAQAYRLYTLALAGQADLAAMNRLREFSEISNEAKWRLAAAYALAGQKEASDSISKSANINFKPVRYNYYTYGSVDRNRAMALETMVLTKNPKRRELSQYIAKDLSSNRWMSTQTTAYSLLAIAKMVNANGGKALNVSYTISGKTETINSKSAIAQRELNVVDGENTLSFTNNKDNIVYVRVLNSGKLPLGQELAEQRGLSVSIQYKNLIGNAINISKLQQGQDFVATVKVSNLKNEAINDVALTQIFPSGWEIVNTRFTDFGNTTTSQARFTDIRDDRVNFYFDLQRKGRQSTKTFNVMLNASYLGTYYLPGVQAEAMYDNEYLVRTKGRWVTVEK</sequence>
<dbReference type="PANTHER" id="PTHR40094:SF1">
    <property type="entry name" value="UBIQUITIN DOMAIN-CONTAINING PROTEIN"/>
    <property type="match status" value="1"/>
</dbReference>
<dbReference type="InterPro" id="IPR011626">
    <property type="entry name" value="Alpha-macroglobulin_TED"/>
</dbReference>
<dbReference type="InterPro" id="IPR002890">
    <property type="entry name" value="MG2"/>
</dbReference>
<name>A0A4S1DW00_9FLAO</name>
<dbReference type="OrthoDB" id="9767116at2"/>
<comment type="similarity">
    <text evidence="1">Belongs to the protease inhibitor I39 (alpha-2-macroglobulin) family. Bacterial alpha-2-macroglobulin subfamily.</text>
</comment>
<gene>
    <name evidence="5" type="ORF">EM932_12130</name>
</gene>
<dbReference type="SMART" id="SM01360">
    <property type="entry name" value="A2M"/>
    <property type="match status" value="1"/>
</dbReference>
<dbReference type="SMART" id="SM01359">
    <property type="entry name" value="A2M_N_2"/>
    <property type="match status" value="1"/>
</dbReference>
<evidence type="ECO:0000313" key="6">
    <source>
        <dbReference type="Proteomes" id="UP000307602"/>
    </source>
</evidence>
<dbReference type="InterPro" id="IPR047565">
    <property type="entry name" value="Alpha-macroglob_thiol-ester_cl"/>
</dbReference>
<dbReference type="SMART" id="SM01419">
    <property type="entry name" value="Thiol-ester_cl"/>
    <property type="match status" value="1"/>
</dbReference>
<dbReference type="Pfam" id="PF00207">
    <property type="entry name" value="A2M"/>
    <property type="match status" value="1"/>
</dbReference>
<feature type="domain" description="Alpha-2-macroglobulin bait region" evidence="3">
    <location>
        <begin position="990"/>
        <end position="1132"/>
    </location>
</feature>
<protein>
    <recommendedName>
        <fullName evidence="7">Alpha-2-macroglobulin</fullName>
    </recommendedName>
</protein>
<comment type="caution">
    <text evidence="5">The sequence shown here is derived from an EMBL/GenBank/DDBJ whole genome shotgun (WGS) entry which is preliminary data.</text>
</comment>
<dbReference type="InterPro" id="IPR011625">
    <property type="entry name" value="A2M_N_BRD"/>
</dbReference>
<dbReference type="Pfam" id="PF07703">
    <property type="entry name" value="A2M_BRD"/>
    <property type="match status" value="1"/>
</dbReference>
<evidence type="ECO:0008006" key="7">
    <source>
        <dbReference type="Google" id="ProtNLM"/>
    </source>
</evidence>
<keyword evidence="2" id="KW-0732">Signal</keyword>
<evidence type="ECO:0000313" key="5">
    <source>
        <dbReference type="EMBL" id="TGV02287.1"/>
    </source>
</evidence>
<dbReference type="Pfam" id="PF17972">
    <property type="entry name" value="bMG5"/>
    <property type="match status" value="1"/>
</dbReference>
<dbReference type="InterPro" id="IPR001599">
    <property type="entry name" value="Macroglobln_a2"/>
</dbReference>
<dbReference type="InterPro" id="IPR051802">
    <property type="entry name" value="YfhM-like"/>
</dbReference>
<dbReference type="EMBL" id="SRSO01000015">
    <property type="protein sequence ID" value="TGV02287.1"/>
    <property type="molecule type" value="Genomic_DNA"/>
</dbReference>
<dbReference type="InterPro" id="IPR008930">
    <property type="entry name" value="Terpenoid_cyclase/PrenylTrfase"/>
</dbReference>
<dbReference type="PANTHER" id="PTHR40094">
    <property type="entry name" value="ALPHA-2-MACROGLOBULIN HOMOLOG"/>
    <property type="match status" value="1"/>
</dbReference>
<keyword evidence="6" id="KW-1185">Reference proteome</keyword>
<dbReference type="Gene3D" id="1.50.10.20">
    <property type="match status" value="1"/>
</dbReference>
<organism evidence="5 6">
    <name type="scientific">Flavivirga rizhaonensis</name>
    <dbReference type="NCBI Taxonomy" id="2559571"/>
    <lineage>
        <taxon>Bacteria</taxon>
        <taxon>Pseudomonadati</taxon>
        <taxon>Bacteroidota</taxon>
        <taxon>Flavobacteriia</taxon>
        <taxon>Flavobacteriales</taxon>
        <taxon>Flavobacteriaceae</taxon>
        <taxon>Flavivirga</taxon>
    </lineage>
</organism>
<dbReference type="GO" id="GO:0005615">
    <property type="term" value="C:extracellular space"/>
    <property type="evidence" value="ECO:0007669"/>
    <property type="project" value="InterPro"/>
</dbReference>
<evidence type="ECO:0000256" key="1">
    <source>
        <dbReference type="ARBA" id="ARBA00010556"/>
    </source>
</evidence>
<dbReference type="Pfam" id="PF11974">
    <property type="entry name" value="bMG3"/>
    <property type="match status" value="1"/>
</dbReference>
<reference evidence="5 6" key="1">
    <citation type="submission" date="2019-04" db="EMBL/GenBank/DDBJ databases">
        <authorList>
            <person name="Liu A."/>
        </authorList>
    </citation>
    <scope>NUCLEOTIDE SEQUENCE [LARGE SCALE GENOMIC DNA]</scope>
    <source>
        <strain evidence="5 6">RZ03</strain>
    </source>
</reference>
<dbReference type="GO" id="GO:0004866">
    <property type="term" value="F:endopeptidase inhibitor activity"/>
    <property type="evidence" value="ECO:0007669"/>
    <property type="project" value="InterPro"/>
</dbReference>
<dbReference type="Pfam" id="PF17962">
    <property type="entry name" value="bMG6"/>
    <property type="match status" value="1"/>
</dbReference>
<proteinExistence type="inferred from homology"/>
<feature type="domain" description="Alpha-2-macroglobulin" evidence="4">
    <location>
        <begin position="1197"/>
        <end position="1286"/>
    </location>
</feature>
<dbReference type="Pfam" id="PF01835">
    <property type="entry name" value="MG2"/>
    <property type="match status" value="1"/>
</dbReference>
<dbReference type="PROSITE" id="PS51257">
    <property type="entry name" value="PROKAR_LIPOPROTEIN"/>
    <property type="match status" value="1"/>
</dbReference>
<dbReference type="RefSeq" id="WP_135877459.1">
    <property type="nucleotide sequence ID" value="NZ_SRSO01000015.1"/>
</dbReference>
<dbReference type="InterPro" id="IPR041203">
    <property type="entry name" value="Bact_A2M_MG5"/>
</dbReference>
<dbReference type="Pfam" id="PF17973">
    <property type="entry name" value="bMG10"/>
    <property type="match status" value="1"/>
</dbReference>
<dbReference type="Pfam" id="PF07678">
    <property type="entry name" value="TED_complement"/>
    <property type="match status" value="1"/>
</dbReference>
<dbReference type="CDD" id="cd02891">
    <property type="entry name" value="A2M_like"/>
    <property type="match status" value="1"/>
</dbReference>
<accession>A0A4S1DW00</accession>
<dbReference type="SUPFAM" id="SSF48239">
    <property type="entry name" value="Terpenoid cyclases/Protein prenyltransferases"/>
    <property type="match status" value="1"/>
</dbReference>
<dbReference type="Proteomes" id="UP000307602">
    <property type="component" value="Unassembled WGS sequence"/>
</dbReference>
<dbReference type="InterPro" id="IPR021868">
    <property type="entry name" value="Alpha_2_Macroglob_MG3"/>
</dbReference>
<dbReference type="InterPro" id="IPR041246">
    <property type="entry name" value="Bact_MG10"/>
</dbReference>
<dbReference type="Gene3D" id="2.60.40.1930">
    <property type="match status" value="1"/>
</dbReference>
<evidence type="ECO:0000256" key="2">
    <source>
        <dbReference type="ARBA" id="ARBA00022729"/>
    </source>
</evidence>
<dbReference type="InterPro" id="IPR041462">
    <property type="entry name" value="Bact_A2M_MG6"/>
</dbReference>
<evidence type="ECO:0000259" key="3">
    <source>
        <dbReference type="SMART" id="SM01359"/>
    </source>
</evidence>